<evidence type="ECO:0000256" key="5">
    <source>
        <dbReference type="ARBA" id="ARBA00022692"/>
    </source>
</evidence>
<dbReference type="RefSeq" id="WP_203798327.1">
    <property type="nucleotide sequence ID" value="NZ_BOMY01000002.1"/>
</dbReference>
<dbReference type="GO" id="GO:0016020">
    <property type="term" value="C:membrane"/>
    <property type="evidence" value="ECO:0007669"/>
    <property type="project" value="UniProtKB-SubCell"/>
</dbReference>
<feature type="transmembrane region" description="Helical" evidence="13">
    <location>
        <begin position="114"/>
        <end position="136"/>
    </location>
</feature>
<reference evidence="14" key="1">
    <citation type="submission" date="2021-01" db="EMBL/GenBank/DDBJ databases">
        <title>Whole genome shotgun sequence of Actinoplanes tereljensis NBRC 105297.</title>
        <authorList>
            <person name="Komaki H."/>
            <person name="Tamura T."/>
        </authorList>
    </citation>
    <scope>NUCLEOTIDE SEQUENCE</scope>
    <source>
        <strain evidence="14">NBRC 105297</strain>
    </source>
</reference>
<evidence type="ECO:0000256" key="2">
    <source>
        <dbReference type="ARBA" id="ARBA00006920"/>
    </source>
</evidence>
<evidence type="ECO:0000256" key="11">
    <source>
        <dbReference type="ARBA" id="ARBA00023303"/>
    </source>
</evidence>
<proteinExistence type="inferred from homology"/>
<evidence type="ECO:0000313" key="14">
    <source>
        <dbReference type="EMBL" id="GIF17839.1"/>
    </source>
</evidence>
<keyword evidence="15" id="KW-1185">Reference proteome</keyword>
<dbReference type="EMBL" id="BOMY01000002">
    <property type="protein sequence ID" value="GIF17839.1"/>
    <property type="molecule type" value="Genomic_DNA"/>
</dbReference>
<feature type="transmembrane region" description="Helical" evidence="13">
    <location>
        <begin position="157"/>
        <end position="188"/>
    </location>
</feature>
<keyword evidence="5 13" id="KW-0812">Transmembrane</keyword>
<dbReference type="PANTHER" id="PTHR31462:SF5">
    <property type="entry name" value="ENDOSOMAL_LYSOSOMAL PROTON CHANNEL TMEM175"/>
    <property type="match status" value="1"/>
</dbReference>
<comment type="subcellular location">
    <subcellularLocation>
        <location evidence="1">Membrane</location>
        <topology evidence="1">Multi-pass membrane protein</topology>
    </subcellularLocation>
</comment>
<dbReference type="GO" id="GO:0015252">
    <property type="term" value="F:proton channel activity"/>
    <property type="evidence" value="ECO:0007669"/>
    <property type="project" value="InterPro"/>
</dbReference>
<keyword evidence="6" id="KW-0631">Potassium channel</keyword>
<keyword evidence="9" id="KW-0406">Ion transport</keyword>
<dbReference type="InterPro" id="IPR010617">
    <property type="entry name" value="TMEM175-like"/>
</dbReference>
<evidence type="ECO:0000256" key="3">
    <source>
        <dbReference type="ARBA" id="ARBA00022448"/>
    </source>
</evidence>
<keyword evidence="10 13" id="KW-0472">Membrane</keyword>
<feature type="transmembrane region" description="Helical" evidence="13">
    <location>
        <begin position="12"/>
        <end position="32"/>
    </location>
</feature>
<name>A0A919TQ68_9ACTN</name>
<dbReference type="AlphaFoldDB" id="A0A919TQ68"/>
<evidence type="ECO:0000256" key="10">
    <source>
        <dbReference type="ARBA" id="ARBA00023136"/>
    </source>
</evidence>
<evidence type="ECO:0000256" key="13">
    <source>
        <dbReference type="SAM" id="Phobius"/>
    </source>
</evidence>
<evidence type="ECO:0000256" key="4">
    <source>
        <dbReference type="ARBA" id="ARBA00022538"/>
    </source>
</evidence>
<evidence type="ECO:0000256" key="9">
    <source>
        <dbReference type="ARBA" id="ARBA00023065"/>
    </source>
</evidence>
<evidence type="ECO:0000256" key="7">
    <source>
        <dbReference type="ARBA" id="ARBA00022958"/>
    </source>
</evidence>
<evidence type="ECO:0000256" key="12">
    <source>
        <dbReference type="ARBA" id="ARBA00034430"/>
    </source>
</evidence>
<organism evidence="14 15">
    <name type="scientific">Paractinoplanes tereljensis</name>
    <dbReference type="NCBI Taxonomy" id="571912"/>
    <lineage>
        <taxon>Bacteria</taxon>
        <taxon>Bacillati</taxon>
        <taxon>Actinomycetota</taxon>
        <taxon>Actinomycetes</taxon>
        <taxon>Micromonosporales</taxon>
        <taxon>Micromonosporaceae</taxon>
        <taxon>Paractinoplanes</taxon>
    </lineage>
</organism>
<dbReference type="GO" id="GO:0005267">
    <property type="term" value="F:potassium channel activity"/>
    <property type="evidence" value="ECO:0007669"/>
    <property type="project" value="UniProtKB-KW"/>
</dbReference>
<dbReference type="Proteomes" id="UP000623608">
    <property type="component" value="Unassembled WGS sequence"/>
</dbReference>
<dbReference type="Pfam" id="PF06736">
    <property type="entry name" value="TMEM175"/>
    <property type="match status" value="1"/>
</dbReference>
<keyword evidence="8 13" id="KW-1133">Transmembrane helix</keyword>
<keyword evidence="3" id="KW-0813">Transport</keyword>
<comment type="catalytic activity">
    <reaction evidence="12">
        <text>K(+)(in) = K(+)(out)</text>
        <dbReference type="Rhea" id="RHEA:29463"/>
        <dbReference type="ChEBI" id="CHEBI:29103"/>
    </reaction>
</comment>
<gene>
    <name evidence="14" type="ORF">Ate02nite_05690</name>
</gene>
<comment type="similarity">
    <text evidence="2">Belongs to the TMEM175 family.</text>
</comment>
<evidence type="ECO:0000256" key="1">
    <source>
        <dbReference type="ARBA" id="ARBA00004141"/>
    </source>
</evidence>
<evidence type="ECO:0008006" key="16">
    <source>
        <dbReference type="Google" id="ProtNLM"/>
    </source>
</evidence>
<comment type="caution">
    <text evidence="14">The sequence shown here is derived from an EMBL/GenBank/DDBJ whole genome shotgun (WGS) entry which is preliminary data.</text>
</comment>
<keyword evidence="4" id="KW-0633">Potassium transport</keyword>
<feature type="transmembrane region" description="Helical" evidence="13">
    <location>
        <begin position="81"/>
        <end position="108"/>
    </location>
</feature>
<dbReference type="PANTHER" id="PTHR31462">
    <property type="entry name" value="ENDOSOMAL/LYSOSOMAL POTASSIUM CHANNEL TMEM175"/>
    <property type="match status" value="1"/>
</dbReference>
<keyword evidence="11" id="KW-0407">Ion channel</keyword>
<feature type="transmembrane region" description="Helical" evidence="13">
    <location>
        <begin position="52"/>
        <end position="69"/>
    </location>
</feature>
<sequence>MIAKERDSSERLVMFTDAVAAIALTLLILPLLETVNEVSSFEDLVHEHRSQFAALLLSFAVIFRFWWGHHRLFQHISRISGWLVVWSAVWTFAIVLLPIPTAVISAFHTSAGTVFFYGATLALSSGSLAALAWIGYRNPDLAEGRHPVPRERVVGNLSMFLAQVIATVVGCVFADTINFWAFFLMFLAGPIEHLLRTRWRSSAPATPTA</sequence>
<evidence type="ECO:0000256" key="6">
    <source>
        <dbReference type="ARBA" id="ARBA00022826"/>
    </source>
</evidence>
<evidence type="ECO:0000256" key="8">
    <source>
        <dbReference type="ARBA" id="ARBA00022989"/>
    </source>
</evidence>
<evidence type="ECO:0000313" key="15">
    <source>
        <dbReference type="Proteomes" id="UP000623608"/>
    </source>
</evidence>
<protein>
    <recommendedName>
        <fullName evidence="16">DUF1211 domain-containing protein</fullName>
    </recommendedName>
</protein>
<keyword evidence="7" id="KW-0630">Potassium</keyword>
<accession>A0A919TQ68</accession>